<dbReference type="GO" id="GO:0009986">
    <property type="term" value="C:cell surface"/>
    <property type="evidence" value="ECO:0007669"/>
    <property type="project" value="InterPro"/>
</dbReference>
<dbReference type="InterPro" id="IPR038479">
    <property type="entry name" value="Transthyretin-like_sf"/>
</dbReference>
<evidence type="ECO:0000256" key="1">
    <source>
        <dbReference type="ARBA" id="ARBA00004613"/>
    </source>
</evidence>
<evidence type="ECO:0000256" key="4">
    <source>
        <dbReference type="ARBA" id="ARBA00022729"/>
    </source>
</evidence>
<evidence type="ECO:0000313" key="6">
    <source>
        <dbReference type="EMBL" id="KHJ95313.1"/>
    </source>
</evidence>
<keyword evidence="3" id="KW-0964">Secreted</keyword>
<feature type="compositionally biased region" description="Basic and acidic residues" evidence="5">
    <location>
        <begin position="247"/>
        <end position="275"/>
    </location>
</feature>
<dbReference type="Proteomes" id="UP000053660">
    <property type="component" value="Unassembled WGS sequence"/>
</dbReference>
<feature type="region of interest" description="Disordered" evidence="5">
    <location>
        <begin position="128"/>
        <end position="159"/>
    </location>
</feature>
<organism evidence="6 7">
    <name type="scientific">Oesophagostomum dentatum</name>
    <name type="common">Nodular worm</name>
    <dbReference type="NCBI Taxonomy" id="61180"/>
    <lineage>
        <taxon>Eukaryota</taxon>
        <taxon>Metazoa</taxon>
        <taxon>Ecdysozoa</taxon>
        <taxon>Nematoda</taxon>
        <taxon>Chromadorea</taxon>
        <taxon>Rhabditida</taxon>
        <taxon>Rhabditina</taxon>
        <taxon>Rhabditomorpha</taxon>
        <taxon>Strongyloidea</taxon>
        <taxon>Strongylidae</taxon>
        <taxon>Oesophagostomum</taxon>
    </lineage>
</organism>
<name>A0A0B1TCN4_OESDE</name>
<keyword evidence="4" id="KW-0732">Signal</keyword>
<gene>
    <name evidence="6" type="ORF">OESDEN_04745</name>
</gene>
<feature type="region of interest" description="Disordered" evidence="5">
    <location>
        <begin position="247"/>
        <end position="277"/>
    </location>
</feature>
<dbReference type="PANTHER" id="PTHR21700:SF54">
    <property type="entry name" value="TRANSTHYRETIN-LIKE FAMILY PROTEIN"/>
    <property type="match status" value="1"/>
</dbReference>
<dbReference type="AlphaFoldDB" id="A0A0B1TCN4"/>
<dbReference type="GO" id="GO:0005576">
    <property type="term" value="C:extracellular region"/>
    <property type="evidence" value="ECO:0007669"/>
    <property type="project" value="UniProtKB-SubCell"/>
</dbReference>
<dbReference type="Pfam" id="PF01060">
    <property type="entry name" value="TTR-52"/>
    <property type="match status" value="1"/>
</dbReference>
<comment type="similarity">
    <text evidence="2">Belongs to the nematode transthyretin-like family.</text>
</comment>
<dbReference type="PANTHER" id="PTHR21700">
    <property type="entry name" value="TRANSTHYRETIN-LIKE FAMILY PROTEIN-RELATED"/>
    <property type="match status" value="1"/>
</dbReference>
<reference evidence="6 7" key="1">
    <citation type="submission" date="2014-03" db="EMBL/GenBank/DDBJ databases">
        <title>Draft genome of the hookworm Oesophagostomum dentatum.</title>
        <authorList>
            <person name="Mitreva M."/>
        </authorList>
    </citation>
    <scope>NUCLEOTIDE SEQUENCE [LARGE SCALE GENOMIC DNA]</scope>
    <source>
        <strain evidence="6 7">OD-Hann</strain>
    </source>
</reference>
<sequence>MKSFTYGFVFSEEETERVPLFDSDDLLGSVTADERGIFCVRGATTEVTDIEPYIYIEHNCGYEGLDQKHYQRRMLTHHDASASAGKLSLHQQVIQCIPHYVAYKDYYEKVVVTGANFTSNKTEIEKKAWDDLQRGPQPEDYERERERERQRQEEQRRIEEEARIDEERRAEERRRIEEERRIEEQRRMDEIRRLEDQRRLEEERKVEEQRKLDEDRRLEEERRLEEQRKLDEDRRLEEQRLLEEQRRLEEERRHKEAPLEKEEEEQHLVEEEKKYQQTSCSYCLTKSKPEENLVNL</sequence>
<protein>
    <submittedName>
        <fullName evidence="6">Transthyretin-like family protein</fullName>
    </submittedName>
</protein>
<proteinExistence type="inferred from homology"/>
<keyword evidence="7" id="KW-1185">Reference proteome</keyword>
<evidence type="ECO:0000313" key="7">
    <source>
        <dbReference type="Proteomes" id="UP000053660"/>
    </source>
</evidence>
<evidence type="ECO:0000256" key="5">
    <source>
        <dbReference type="SAM" id="MobiDB-lite"/>
    </source>
</evidence>
<accession>A0A0B1TCN4</accession>
<dbReference type="InterPro" id="IPR001534">
    <property type="entry name" value="Transthyretin-like"/>
</dbReference>
<dbReference type="OrthoDB" id="5875941at2759"/>
<feature type="region of interest" description="Disordered" evidence="5">
    <location>
        <begin position="201"/>
        <end position="224"/>
    </location>
</feature>
<evidence type="ECO:0000256" key="2">
    <source>
        <dbReference type="ARBA" id="ARBA00010112"/>
    </source>
</evidence>
<dbReference type="Gene3D" id="2.60.40.3330">
    <property type="match status" value="1"/>
</dbReference>
<evidence type="ECO:0000256" key="3">
    <source>
        <dbReference type="ARBA" id="ARBA00022525"/>
    </source>
</evidence>
<comment type="subcellular location">
    <subcellularLocation>
        <location evidence="1">Secreted</location>
    </subcellularLocation>
</comment>
<feature type="compositionally biased region" description="Basic and acidic residues" evidence="5">
    <location>
        <begin position="140"/>
        <end position="159"/>
    </location>
</feature>
<dbReference type="EMBL" id="KN550009">
    <property type="protein sequence ID" value="KHJ95313.1"/>
    <property type="molecule type" value="Genomic_DNA"/>
</dbReference>